<dbReference type="PANTHER" id="PTHR11069">
    <property type="entry name" value="GLUCOSYLCERAMIDASE"/>
    <property type="match status" value="1"/>
</dbReference>
<dbReference type="InterPro" id="IPR033452">
    <property type="entry name" value="GH30_C"/>
</dbReference>
<evidence type="ECO:0000256" key="2">
    <source>
        <dbReference type="ARBA" id="ARBA00022729"/>
    </source>
</evidence>
<evidence type="ECO:0000313" key="8">
    <source>
        <dbReference type="Proteomes" id="UP000306918"/>
    </source>
</evidence>
<dbReference type="InterPro" id="IPR013780">
    <property type="entry name" value="Glyco_hydro_b"/>
</dbReference>
<proteinExistence type="inferred from homology"/>
<gene>
    <name evidence="7" type="ORF">FAM09_18195</name>
</gene>
<keyword evidence="4" id="KW-0326">Glycosidase</keyword>
<feature type="domain" description="Glycosyl hydrolase family 30 TIM-barrel" evidence="5">
    <location>
        <begin position="93"/>
        <end position="423"/>
    </location>
</feature>
<dbReference type="GO" id="GO:0006680">
    <property type="term" value="P:glucosylceramide catabolic process"/>
    <property type="evidence" value="ECO:0007669"/>
    <property type="project" value="TreeGrafter"/>
</dbReference>
<dbReference type="Proteomes" id="UP000306918">
    <property type="component" value="Unassembled WGS sequence"/>
</dbReference>
<keyword evidence="3 4" id="KW-0378">Hydrolase</keyword>
<sequence length="487" mass="52705">MKSFKRNYPFIMFNSVGLWLVWLMLTGSCKKNNVTENPPPVQPPPVATDVQFYLTQGDQFVLFKKQNVALVFSGTGNASTTIDVDTTQTFQSIDGFGYTLTGGSATLLNSLPPATLDPLLKELFLWDSTNIGVSYLRISIGASDLSATTFTYDDMPAGDTDATLAHFSIEKEKQDLVPILKKIVALNPAIKILGSPWSAPVWMKTNGSFVGGSLKPEYYAAYANYFVKYIQAMKAEGITIDAITPQNEPLHGGNNPSMVMQAAEQAAFIKNNLGPAFAAAGISTKIITYDHNADRPDYPLAILNDAAAKPFVDGSAFHLYGGSITALTQVHNAHPDKHVYFTEQWVGGPGNFPGDLQWHVENLIIGATRNWSRNVLEWNLAADPNYNPHTPGGCTSCLGALTIASTVTRNVSYYIIAHASKFVRPGSVRIGSNNAGSIITVAFKNPEGKKVLIALNKGTNSESFNIKFNGKMVTTSLNAGAVGTYVW</sequence>
<dbReference type="InterPro" id="IPR033453">
    <property type="entry name" value="Glyco_hydro_30_TIM-barrel"/>
</dbReference>
<dbReference type="SUPFAM" id="SSF51011">
    <property type="entry name" value="Glycosyl hydrolase domain"/>
    <property type="match status" value="1"/>
</dbReference>
<dbReference type="PROSITE" id="PS51257">
    <property type="entry name" value="PROKAR_LIPOPROTEIN"/>
    <property type="match status" value="1"/>
</dbReference>
<dbReference type="OrthoDB" id="9806701at2"/>
<keyword evidence="8" id="KW-1185">Reference proteome</keyword>
<evidence type="ECO:0000313" key="7">
    <source>
        <dbReference type="EMBL" id="THU36894.1"/>
    </source>
</evidence>
<dbReference type="Pfam" id="PF02055">
    <property type="entry name" value="Glyco_hydro_30"/>
    <property type="match status" value="1"/>
</dbReference>
<evidence type="ECO:0000256" key="4">
    <source>
        <dbReference type="RuleBase" id="RU361188"/>
    </source>
</evidence>
<dbReference type="EMBL" id="STFF01000005">
    <property type="protein sequence ID" value="THU36894.1"/>
    <property type="molecule type" value="Genomic_DNA"/>
</dbReference>
<dbReference type="RefSeq" id="WP_136578570.1">
    <property type="nucleotide sequence ID" value="NZ_STFF01000005.1"/>
</dbReference>
<feature type="domain" description="Glycosyl hydrolase family 30 beta sandwich" evidence="6">
    <location>
        <begin position="426"/>
        <end position="485"/>
    </location>
</feature>
<evidence type="ECO:0000256" key="3">
    <source>
        <dbReference type="ARBA" id="ARBA00022801"/>
    </source>
</evidence>
<evidence type="ECO:0000259" key="5">
    <source>
        <dbReference type="Pfam" id="PF02055"/>
    </source>
</evidence>
<dbReference type="AlphaFoldDB" id="A0A4S8HSE8"/>
<dbReference type="GO" id="GO:0004348">
    <property type="term" value="F:glucosylceramidase activity"/>
    <property type="evidence" value="ECO:0007669"/>
    <property type="project" value="InterPro"/>
</dbReference>
<accession>A0A4S8HSE8</accession>
<evidence type="ECO:0000259" key="6">
    <source>
        <dbReference type="Pfam" id="PF17189"/>
    </source>
</evidence>
<dbReference type="Pfam" id="PF17189">
    <property type="entry name" value="Glyco_hydro_30C"/>
    <property type="match status" value="1"/>
</dbReference>
<evidence type="ECO:0000256" key="1">
    <source>
        <dbReference type="ARBA" id="ARBA00005382"/>
    </source>
</evidence>
<organism evidence="7 8">
    <name type="scientific">Niastella caeni</name>
    <dbReference type="NCBI Taxonomy" id="2569763"/>
    <lineage>
        <taxon>Bacteria</taxon>
        <taxon>Pseudomonadati</taxon>
        <taxon>Bacteroidota</taxon>
        <taxon>Chitinophagia</taxon>
        <taxon>Chitinophagales</taxon>
        <taxon>Chitinophagaceae</taxon>
        <taxon>Niastella</taxon>
    </lineage>
</organism>
<dbReference type="Gene3D" id="3.20.20.80">
    <property type="entry name" value="Glycosidases"/>
    <property type="match status" value="1"/>
</dbReference>
<dbReference type="InterPro" id="IPR001139">
    <property type="entry name" value="Glyco_hydro_30"/>
</dbReference>
<dbReference type="InterPro" id="IPR017853">
    <property type="entry name" value="GH"/>
</dbReference>
<protein>
    <submittedName>
        <fullName evidence="7">Glucosylceramidase</fullName>
    </submittedName>
</protein>
<dbReference type="PANTHER" id="PTHR11069:SF23">
    <property type="entry name" value="LYSOSOMAL ACID GLUCOSYLCERAMIDASE"/>
    <property type="match status" value="1"/>
</dbReference>
<comment type="similarity">
    <text evidence="1 4">Belongs to the glycosyl hydrolase 30 family.</text>
</comment>
<comment type="caution">
    <text evidence="7">The sequence shown here is derived from an EMBL/GenBank/DDBJ whole genome shotgun (WGS) entry which is preliminary data.</text>
</comment>
<keyword evidence="2" id="KW-0732">Signal</keyword>
<dbReference type="SUPFAM" id="SSF51445">
    <property type="entry name" value="(Trans)glycosidases"/>
    <property type="match status" value="1"/>
</dbReference>
<dbReference type="Gene3D" id="2.60.40.1180">
    <property type="entry name" value="Golgi alpha-mannosidase II"/>
    <property type="match status" value="1"/>
</dbReference>
<name>A0A4S8HSE8_9BACT</name>
<dbReference type="GO" id="GO:0016020">
    <property type="term" value="C:membrane"/>
    <property type="evidence" value="ECO:0007669"/>
    <property type="project" value="GOC"/>
</dbReference>
<reference evidence="7 8" key="1">
    <citation type="submission" date="2019-04" db="EMBL/GenBank/DDBJ databases">
        <title>Niastella caeni sp. nov., isolated from activated sludge.</title>
        <authorList>
            <person name="Sheng M."/>
        </authorList>
    </citation>
    <scope>NUCLEOTIDE SEQUENCE [LARGE SCALE GENOMIC DNA]</scope>
    <source>
        <strain evidence="7 8">HX-2-15</strain>
    </source>
</reference>